<name>A0ACB6Z2F5_THEGA</name>
<protein>
    <submittedName>
        <fullName evidence="1">Uncharacterized protein</fullName>
    </submittedName>
</protein>
<evidence type="ECO:0000313" key="2">
    <source>
        <dbReference type="Proteomes" id="UP000886501"/>
    </source>
</evidence>
<feature type="non-terminal residue" evidence="1">
    <location>
        <position position="1"/>
    </location>
</feature>
<keyword evidence="2" id="KW-1185">Reference proteome</keyword>
<sequence>VYAVQVEYSPFTLDIEDESIGFLKTARELEVKIIAYSPLGRGPTISRYICQSFPRNNGNFRKHVPRYSKQNFPNAFKLTDGLKETGEKYSVTVG</sequence>
<gene>
    <name evidence="1" type="ORF">BDM02DRAFT_3151326</name>
</gene>
<dbReference type="Proteomes" id="UP000886501">
    <property type="component" value="Unassembled WGS sequence"/>
</dbReference>
<evidence type="ECO:0000313" key="1">
    <source>
        <dbReference type="EMBL" id="KAF9643699.1"/>
    </source>
</evidence>
<reference evidence="1" key="1">
    <citation type="submission" date="2019-10" db="EMBL/GenBank/DDBJ databases">
        <authorList>
            <consortium name="DOE Joint Genome Institute"/>
            <person name="Kuo A."/>
            <person name="Miyauchi S."/>
            <person name="Kiss E."/>
            <person name="Drula E."/>
            <person name="Kohler A."/>
            <person name="Sanchez-Garcia M."/>
            <person name="Andreopoulos B."/>
            <person name="Barry K.W."/>
            <person name="Bonito G."/>
            <person name="Buee M."/>
            <person name="Carver A."/>
            <person name="Chen C."/>
            <person name="Cichocki N."/>
            <person name="Clum A."/>
            <person name="Culley D."/>
            <person name="Crous P.W."/>
            <person name="Fauchery L."/>
            <person name="Girlanda M."/>
            <person name="Hayes R."/>
            <person name="Keri Z."/>
            <person name="Labutti K."/>
            <person name="Lipzen A."/>
            <person name="Lombard V."/>
            <person name="Magnuson J."/>
            <person name="Maillard F."/>
            <person name="Morin E."/>
            <person name="Murat C."/>
            <person name="Nolan M."/>
            <person name="Ohm R."/>
            <person name="Pangilinan J."/>
            <person name="Pereira M."/>
            <person name="Perotto S."/>
            <person name="Peter M."/>
            <person name="Riley R."/>
            <person name="Sitrit Y."/>
            <person name="Stielow B."/>
            <person name="Szollosi G."/>
            <person name="Zifcakova L."/>
            <person name="Stursova M."/>
            <person name="Spatafora J.W."/>
            <person name="Tedersoo L."/>
            <person name="Vaario L.-M."/>
            <person name="Yamada A."/>
            <person name="Yan M."/>
            <person name="Wang P."/>
            <person name="Xu J."/>
            <person name="Bruns T."/>
            <person name="Baldrian P."/>
            <person name="Vilgalys R."/>
            <person name="Henrissat B."/>
            <person name="Grigoriev I.V."/>
            <person name="Hibbett D."/>
            <person name="Nagy L.G."/>
            <person name="Martin F.M."/>
        </authorList>
    </citation>
    <scope>NUCLEOTIDE SEQUENCE</scope>
    <source>
        <strain evidence="1">P2</strain>
    </source>
</reference>
<dbReference type="EMBL" id="MU118194">
    <property type="protein sequence ID" value="KAF9643699.1"/>
    <property type="molecule type" value="Genomic_DNA"/>
</dbReference>
<proteinExistence type="predicted"/>
<comment type="caution">
    <text evidence="1">The sequence shown here is derived from an EMBL/GenBank/DDBJ whole genome shotgun (WGS) entry which is preliminary data.</text>
</comment>
<reference evidence="1" key="2">
    <citation type="journal article" date="2020" name="Nat. Commun.">
        <title>Large-scale genome sequencing of mycorrhizal fungi provides insights into the early evolution of symbiotic traits.</title>
        <authorList>
            <person name="Miyauchi S."/>
            <person name="Kiss E."/>
            <person name="Kuo A."/>
            <person name="Drula E."/>
            <person name="Kohler A."/>
            <person name="Sanchez-Garcia M."/>
            <person name="Morin E."/>
            <person name="Andreopoulos B."/>
            <person name="Barry K.W."/>
            <person name="Bonito G."/>
            <person name="Buee M."/>
            <person name="Carver A."/>
            <person name="Chen C."/>
            <person name="Cichocki N."/>
            <person name="Clum A."/>
            <person name="Culley D."/>
            <person name="Crous P.W."/>
            <person name="Fauchery L."/>
            <person name="Girlanda M."/>
            <person name="Hayes R.D."/>
            <person name="Keri Z."/>
            <person name="LaButti K."/>
            <person name="Lipzen A."/>
            <person name="Lombard V."/>
            <person name="Magnuson J."/>
            <person name="Maillard F."/>
            <person name="Murat C."/>
            <person name="Nolan M."/>
            <person name="Ohm R.A."/>
            <person name="Pangilinan J."/>
            <person name="Pereira M.F."/>
            <person name="Perotto S."/>
            <person name="Peter M."/>
            <person name="Pfister S."/>
            <person name="Riley R."/>
            <person name="Sitrit Y."/>
            <person name="Stielow J.B."/>
            <person name="Szollosi G."/>
            <person name="Zifcakova L."/>
            <person name="Stursova M."/>
            <person name="Spatafora J.W."/>
            <person name="Tedersoo L."/>
            <person name="Vaario L.M."/>
            <person name="Yamada A."/>
            <person name="Yan M."/>
            <person name="Wang P."/>
            <person name="Xu J."/>
            <person name="Bruns T."/>
            <person name="Baldrian P."/>
            <person name="Vilgalys R."/>
            <person name="Dunand C."/>
            <person name="Henrissat B."/>
            <person name="Grigoriev I.V."/>
            <person name="Hibbett D."/>
            <person name="Nagy L.G."/>
            <person name="Martin F.M."/>
        </authorList>
    </citation>
    <scope>NUCLEOTIDE SEQUENCE</scope>
    <source>
        <strain evidence="1">P2</strain>
    </source>
</reference>
<organism evidence="1 2">
    <name type="scientific">Thelephora ganbajun</name>
    <name type="common">Ganba fungus</name>
    <dbReference type="NCBI Taxonomy" id="370292"/>
    <lineage>
        <taxon>Eukaryota</taxon>
        <taxon>Fungi</taxon>
        <taxon>Dikarya</taxon>
        <taxon>Basidiomycota</taxon>
        <taxon>Agaricomycotina</taxon>
        <taxon>Agaricomycetes</taxon>
        <taxon>Thelephorales</taxon>
        <taxon>Thelephoraceae</taxon>
        <taxon>Thelephora</taxon>
    </lineage>
</organism>
<accession>A0ACB6Z2F5</accession>